<keyword evidence="7" id="KW-0408">Iron</keyword>
<organism evidence="9 10">
    <name type="scientific">Cymbomonas tetramitiformis</name>
    <dbReference type="NCBI Taxonomy" id="36881"/>
    <lineage>
        <taxon>Eukaryota</taxon>
        <taxon>Viridiplantae</taxon>
        <taxon>Chlorophyta</taxon>
        <taxon>Pyramimonadophyceae</taxon>
        <taxon>Pyramimonadales</taxon>
        <taxon>Pyramimonadaceae</taxon>
        <taxon>Cymbomonas</taxon>
    </lineage>
</organism>
<keyword evidence="5" id="KW-0349">Heme</keyword>
<sequence length="819" mass="90681">MTPVTHLNSFEQTEGVAPASEKSLDDLENFGVVQRLGTKWLKGSRRARRLMLGRLASAENTLSWASLRAGRPSVIQTLSNRKTRKYALREARAVVKDFYVPAAGYISLVLQFVFLPFLVDLPWEARFHQGGKQIASLAFLASLDAGWQSRFVVFCVACTLCCLSVLVSGTPQQKIMLAFSPNVHATLLLSSRMCNTVLTLPLLRILLAVFHCEGGQVFSNRSGMACHGPAHATTMVVGIVASLLLVVSVIHYISDRCNPLEAAKRRCRESKFNETTLYFPYALLGLKVVTAITLLLWTPQGNKVHIMLFLVLALLLTMAVFVSSQPYSSQNIACYVFASLCVCVWSNGIGVLVAINDDSSNTTLLIVLWGCGICGSFPMGIWLYNLLLCRKLFFLYQRARASKVLDLSALQDPRLAPFIRVLSWLSFDSDIERLILSGCWLHPLETKIFLASLICNSNSALQEIELSHQNWKGKEVGIELLPLRLPMLTTLTVDFTELGPLNTLRLCSALEGPASLTSLSMVACGLDAKDGAVLGRCLRRNSSLRSLVLANNDLRESGAVDLAKGMQHNCTLHSLDLTWNLIGEVGATKIVEACSGRARDISMKVRLTGNRVPRKALKELQQLLESAVRESDPQPSAVTALSDAETETLYALIGKTLAMDPDTALDALCERFYLLLVNDPQCMPFFGCVPMGRMQKLQKSFLAQALGGPKMYKGRDLQTAHRHLKITDEHYDAVVEHFFAALLHFIPHPPTFMVKQILDLLEGARSLVVTKGMSEARRSSLVFACTEEQFDSVFDRSQSNFRTLFPINQVKHLRRNLAI</sequence>
<evidence type="ECO:0000256" key="8">
    <source>
        <dbReference type="SAM" id="Phobius"/>
    </source>
</evidence>
<feature type="transmembrane region" description="Helical" evidence="8">
    <location>
        <begin position="98"/>
        <end position="119"/>
    </location>
</feature>
<name>A0AAE0FW21_9CHLO</name>
<dbReference type="Gene3D" id="3.80.10.10">
    <property type="entry name" value="Ribonuclease Inhibitor"/>
    <property type="match status" value="1"/>
</dbReference>
<dbReference type="CDD" id="cd00454">
    <property type="entry name" value="TrHb1_N"/>
    <property type="match status" value="1"/>
</dbReference>
<dbReference type="GO" id="GO:0046872">
    <property type="term" value="F:metal ion binding"/>
    <property type="evidence" value="ECO:0007669"/>
    <property type="project" value="UniProtKB-KW"/>
</dbReference>
<dbReference type="SUPFAM" id="SSF46458">
    <property type="entry name" value="Globin-like"/>
    <property type="match status" value="1"/>
</dbReference>
<comment type="cofactor">
    <cofactor evidence="1">
        <name>heme</name>
        <dbReference type="ChEBI" id="CHEBI:30413"/>
    </cofactor>
</comment>
<dbReference type="InterPro" id="IPR052394">
    <property type="entry name" value="LRR-containing"/>
</dbReference>
<dbReference type="PANTHER" id="PTHR24114:SF2">
    <property type="entry name" value="F-BOX DOMAIN-CONTAINING PROTEIN-RELATED"/>
    <property type="match status" value="1"/>
</dbReference>
<dbReference type="GO" id="GO:0020037">
    <property type="term" value="F:heme binding"/>
    <property type="evidence" value="ECO:0007669"/>
    <property type="project" value="InterPro"/>
</dbReference>
<dbReference type="GO" id="GO:0019825">
    <property type="term" value="F:oxygen binding"/>
    <property type="evidence" value="ECO:0007669"/>
    <property type="project" value="InterPro"/>
</dbReference>
<dbReference type="Pfam" id="PF01152">
    <property type="entry name" value="Bac_globin"/>
    <property type="match status" value="1"/>
</dbReference>
<feature type="transmembrane region" description="Helical" evidence="8">
    <location>
        <begin position="187"/>
        <end position="210"/>
    </location>
</feature>
<dbReference type="InterPro" id="IPR009050">
    <property type="entry name" value="Globin-like_sf"/>
</dbReference>
<keyword evidence="10" id="KW-1185">Reference proteome</keyword>
<feature type="transmembrane region" description="Helical" evidence="8">
    <location>
        <begin position="367"/>
        <end position="388"/>
    </location>
</feature>
<comment type="caution">
    <text evidence="9">The sequence shown here is derived from an EMBL/GenBank/DDBJ whole genome shotgun (WGS) entry which is preliminary data.</text>
</comment>
<dbReference type="InterPro" id="IPR012292">
    <property type="entry name" value="Globin/Proto"/>
</dbReference>
<evidence type="ECO:0000313" key="10">
    <source>
        <dbReference type="Proteomes" id="UP001190700"/>
    </source>
</evidence>
<reference evidence="9 10" key="1">
    <citation type="journal article" date="2015" name="Genome Biol. Evol.">
        <title>Comparative Genomics of a Bacterivorous Green Alga Reveals Evolutionary Causalities and Consequences of Phago-Mixotrophic Mode of Nutrition.</title>
        <authorList>
            <person name="Burns J.A."/>
            <person name="Paasch A."/>
            <person name="Narechania A."/>
            <person name="Kim E."/>
        </authorList>
    </citation>
    <scope>NUCLEOTIDE SEQUENCE [LARGE SCALE GENOMIC DNA]</scope>
    <source>
        <strain evidence="9 10">PLY_AMNH</strain>
    </source>
</reference>
<keyword evidence="6" id="KW-0479">Metal-binding</keyword>
<keyword evidence="8" id="KW-0812">Transmembrane</keyword>
<feature type="transmembrane region" description="Helical" evidence="8">
    <location>
        <begin position="147"/>
        <end position="167"/>
    </location>
</feature>
<feature type="transmembrane region" description="Helical" evidence="8">
    <location>
        <begin position="334"/>
        <end position="355"/>
    </location>
</feature>
<evidence type="ECO:0000256" key="7">
    <source>
        <dbReference type="ARBA" id="ARBA00023004"/>
    </source>
</evidence>
<dbReference type="InterPro" id="IPR032675">
    <property type="entry name" value="LRR_dom_sf"/>
</dbReference>
<evidence type="ECO:0000256" key="6">
    <source>
        <dbReference type="ARBA" id="ARBA00022723"/>
    </source>
</evidence>
<dbReference type="PROSITE" id="PS01213">
    <property type="entry name" value="GLOBIN_FAM_2"/>
    <property type="match status" value="1"/>
</dbReference>
<evidence type="ECO:0000256" key="4">
    <source>
        <dbReference type="ARBA" id="ARBA00022448"/>
    </source>
</evidence>
<evidence type="ECO:0000313" key="9">
    <source>
        <dbReference type="EMBL" id="KAK3267116.1"/>
    </source>
</evidence>
<dbReference type="InterPro" id="IPR019795">
    <property type="entry name" value="Globin_bac-like_CS"/>
</dbReference>
<accession>A0AAE0FW21</accession>
<evidence type="ECO:0000256" key="2">
    <source>
        <dbReference type="ARBA" id="ARBA00004430"/>
    </source>
</evidence>
<feature type="transmembrane region" description="Helical" evidence="8">
    <location>
        <begin position="275"/>
        <end position="298"/>
    </location>
</feature>
<dbReference type="InterPro" id="IPR001486">
    <property type="entry name" value="Hemoglobin_trunc"/>
</dbReference>
<dbReference type="AlphaFoldDB" id="A0AAE0FW21"/>
<dbReference type="Pfam" id="PF13516">
    <property type="entry name" value="LRR_6"/>
    <property type="match status" value="2"/>
</dbReference>
<dbReference type="GO" id="GO:0005930">
    <property type="term" value="C:axoneme"/>
    <property type="evidence" value="ECO:0007669"/>
    <property type="project" value="UniProtKB-SubCell"/>
</dbReference>
<evidence type="ECO:0008006" key="11">
    <source>
        <dbReference type="Google" id="ProtNLM"/>
    </source>
</evidence>
<comment type="similarity">
    <text evidence="3">Belongs to the truncated hemoglobin family. Group I subfamily.</text>
</comment>
<evidence type="ECO:0000256" key="5">
    <source>
        <dbReference type="ARBA" id="ARBA00022617"/>
    </source>
</evidence>
<gene>
    <name evidence="9" type="ORF">CYMTET_24308</name>
</gene>
<keyword evidence="8" id="KW-1133">Transmembrane helix</keyword>
<proteinExistence type="inferred from homology"/>
<dbReference type="GO" id="GO:0015671">
    <property type="term" value="P:oxygen transport"/>
    <property type="evidence" value="ECO:0007669"/>
    <property type="project" value="InterPro"/>
</dbReference>
<dbReference type="EMBL" id="LGRX02012613">
    <property type="protein sequence ID" value="KAK3267116.1"/>
    <property type="molecule type" value="Genomic_DNA"/>
</dbReference>
<dbReference type="Proteomes" id="UP001190700">
    <property type="component" value="Unassembled WGS sequence"/>
</dbReference>
<dbReference type="SMART" id="SM00368">
    <property type="entry name" value="LRR_RI"/>
    <property type="match status" value="2"/>
</dbReference>
<keyword evidence="4" id="KW-0813">Transport</keyword>
<evidence type="ECO:0000256" key="1">
    <source>
        <dbReference type="ARBA" id="ARBA00001971"/>
    </source>
</evidence>
<dbReference type="Gene3D" id="1.10.490.10">
    <property type="entry name" value="Globins"/>
    <property type="match status" value="1"/>
</dbReference>
<keyword evidence="8" id="KW-0472">Membrane</keyword>
<evidence type="ECO:0000256" key="3">
    <source>
        <dbReference type="ARBA" id="ARBA00009660"/>
    </source>
</evidence>
<feature type="transmembrane region" description="Helical" evidence="8">
    <location>
        <begin position="304"/>
        <end position="322"/>
    </location>
</feature>
<dbReference type="SUPFAM" id="SSF52047">
    <property type="entry name" value="RNI-like"/>
    <property type="match status" value="1"/>
</dbReference>
<dbReference type="InterPro" id="IPR001611">
    <property type="entry name" value="Leu-rich_rpt"/>
</dbReference>
<protein>
    <recommendedName>
        <fullName evidence="11">Globin family profile domain-containing protein</fullName>
    </recommendedName>
</protein>
<feature type="transmembrane region" description="Helical" evidence="8">
    <location>
        <begin position="230"/>
        <end position="254"/>
    </location>
</feature>
<dbReference type="PANTHER" id="PTHR24114">
    <property type="entry name" value="LEUCINE RICH REPEAT FAMILY PROTEIN"/>
    <property type="match status" value="1"/>
</dbReference>
<comment type="subcellular location">
    <subcellularLocation>
        <location evidence="2">Cytoplasm</location>
        <location evidence="2">Cytoskeleton</location>
        <location evidence="2">Cilium axoneme</location>
    </subcellularLocation>
</comment>